<dbReference type="Gene3D" id="2.50.20.10">
    <property type="entry name" value="Lipoprotein localisation LolA/LolB/LppX"/>
    <property type="match status" value="1"/>
</dbReference>
<dbReference type="OrthoDB" id="9810685at2"/>
<protein>
    <submittedName>
        <fullName evidence="3">Outer membrane lipoprotein carrier protein LolA</fullName>
    </submittedName>
</protein>
<dbReference type="EMBL" id="QWGR01000006">
    <property type="protein sequence ID" value="RIJ47984.1"/>
    <property type="molecule type" value="Genomic_DNA"/>
</dbReference>
<sequence>MKRKWGMVFAIVLGATVTLYAQTDAKAKEILDQVSAKTKTFTSMSADFVFSMVNKEMDINEQNEGTIKVTGQKYMVSLPGAGLEIYSNGETIWNYMKEGNQVTITNVEDAGSELMDPSSIFSIYERGFRSKFIAEKKEGGKTLYQIELFPDSDEFQVEKIDVFIDKATMMLSSATLHGTDENLYGIVVNKLETNKSFTDAEFVFDKSKHADVEEIDLR</sequence>
<reference evidence="3 4" key="1">
    <citation type="submission" date="2018-08" db="EMBL/GenBank/DDBJ databases">
        <title>Pallidiluteibacterium maritimus gen. nov., sp. nov., isolated from coastal sediment.</title>
        <authorList>
            <person name="Zhou L.Y."/>
        </authorList>
    </citation>
    <scope>NUCLEOTIDE SEQUENCE [LARGE SCALE GENOMIC DNA]</scope>
    <source>
        <strain evidence="3 4">XSD2</strain>
    </source>
</reference>
<gene>
    <name evidence="3" type="ORF">D1614_12760</name>
</gene>
<keyword evidence="3" id="KW-0449">Lipoprotein</keyword>
<evidence type="ECO:0000256" key="1">
    <source>
        <dbReference type="ARBA" id="ARBA00022729"/>
    </source>
</evidence>
<dbReference type="RefSeq" id="WP_119438330.1">
    <property type="nucleotide sequence ID" value="NZ_QWGR01000006.1"/>
</dbReference>
<comment type="caution">
    <text evidence="3">The sequence shown here is derived from an EMBL/GenBank/DDBJ whole genome shotgun (WGS) entry which is preliminary data.</text>
</comment>
<feature type="chain" id="PRO_5017394624" evidence="2">
    <location>
        <begin position="22"/>
        <end position="218"/>
    </location>
</feature>
<dbReference type="Pfam" id="PF16584">
    <property type="entry name" value="LolA_2"/>
    <property type="match status" value="1"/>
</dbReference>
<feature type="signal peptide" evidence="2">
    <location>
        <begin position="1"/>
        <end position="21"/>
    </location>
</feature>
<organism evidence="3 4">
    <name type="scientific">Maribellus luteus</name>
    <dbReference type="NCBI Taxonomy" id="2305463"/>
    <lineage>
        <taxon>Bacteria</taxon>
        <taxon>Pseudomonadati</taxon>
        <taxon>Bacteroidota</taxon>
        <taxon>Bacteroidia</taxon>
        <taxon>Marinilabiliales</taxon>
        <taxon>Prolixibacteraceae</taxon>
        <taxon>Maribellus</taxon>
    </lineage>
</organism>
<proteinExistence type="predicted"/>
<evidence type="ECO:0000313" key="4">
    <source>
        <dbReference type="Proteomes" id="UP000265926"/>
    </source>
</evidence>
<dbReference type="AlphaFoldDB" id="A0A399SYU0"/>
<dbReference type="PANTHER" id="PTHR35869:SF1">
    <property type="entry name" value="OUTER-MEMBRANE LIPOPROTEIN CARRIER PROTEIN"/>
    <property type="match status" value="1"/>
</dbReference>
<dbReference type="InterPro" id="IPR029046">
    <property type="entry name" value="LolA/LolB/LppX"/>
</dbReference>
<keyword evidence="4" id="KW-1185">Reference proteome</keyword>
<keyword evidence="1 2" id="KW-0732">Signal</keyword>
<dbReference type="SUPFAM" id="SSF89392">
    <property type="entry name" value="Prokaryotic lipoproteins and lipoprotein localization factors"/>
    <property type="match status" value="1"/>
</dbReference>
<name>A0A399SYU0_9BACT</name>
<dbReference type="CDD" id="cd16325">
    <property type="entry name" value="LolA"/>
    <property type="match status" value="1"/>
</dbReference>
<accession>A0A399SYU0</accession>
<evidence type="ECO:0000256" key="2">
    <source>
        <dbReference type="SAM" id="SignalP"/>
    </source>
</evidence>
<evidence type="ECO:0000313" key="3">
    <source>
        <dbReference type="EMBL" id="RIJ47984.1"/>
    </source>
</evidence>
<dbReference type="PANTHER" id="PTHR35869">
    <property type="entry name" value="OUTER-MEMBRANE LIPOPROTEIN CARRIER PROTEIN"/>
    <property type="match status" value="1"/>
</dbReference>
<dbReference type="InterPro" id="IPR004564">
    <property type="entry name" value="OM_lipoprot_carrier_LolA-like"/>
</dbReference>
<dbReference type="Proteomes" id="UP000265926">
    <property type="component" value="Unassembled WGS sequence"/>
</dbReference>